<evidence type="ECO:0000256" key="3">
    <source>
        <dbReference type="ARBA" id="ARBA00022448"/>
    </source>
</evidence>
<dbReference type="InterPro" id="IPR001036">
    <property type="entry name" value="Acrflvin-R"/>
</dbReference>
<evidence type="ECO:0000256" key="7">
    <source>
        <dbReference type="ARBA" id="ARBA00022989"/>
    </source>
</evidence>
<feature type="transmembrane region" description="Helical" evidence="9">
    <location>
        <begin position="369"/>
        <end position="389"/>
    </location>
</feature>
<feature type="transmembrane region" description="Helical" evidence="9">
    <location>
        <begin position="926"/>
        <end position="949"/>
    </location>
</feature>
<name>A0A380TA46_9ZZZZ</name>
<feature type="transmembrane region" description="Helical" evidence="9">
    <location>
        <begin position="473"/>
        <end position="500"/>
    </location>
</feature>
<dbReference type="SUPFAM" id="SSF82866">
    <property type="entry name" value="Multidrug efflux transporter AcrB transmembrane domain"/>
    <property type="match status" value="2"/>
</dbReference>
<dbReference type="PANTHER" id="PTHR32063:SF11">
    <property type="entry name" value="CATION OR DRUG EFFLUX SYSTEM PROTEIN"/>
    <property type="match status" value="1"/>
</dbReference>
<feature type="transmembrane region" description="Helical" evidence="9">
    <location>
        <begin position="1001"/>
        <end position="1025"/>
    </location>
</feature>
<comment type="similarity">
    <text evidence="2">Belongs to the resistance-nodulation-cell division (RND) (TC 2.A.6) family.</text>
</comment>
<dbReference type="InterPro" id="IPR004764">
    <property type="entry name" value="MdtF-like"/>
</dbReference>
<evidence type="ECO:0000256" key="8">
    <source>
        <dbReference type="ARBA" id="ARBA00023136"/>
    </source>
</evidence>
<dbReference type="GO" id="GO:0042910">
    <property type="term" value="F:xenobiotic transmembrane transporter activity"/>
    <property type="evidence" value="ECO:0007669"/>
    <property type="project" value="TreeGrafter"/>
</dbReference>
<feature type="transmembrane region" description="Helical" evidence="9">
    <location>
        <begin position="441"/>
        <end position="461"/>
    </location>
</feature>
<feature type="transmembrane region" description="Helical" evidence="9">
    <location>
        <begin position="395"/>
        <end position="420"/>
    </location>
</feature>
<protein>
    <submittedName>
        <fullName evidence="11">Multidrug efflux system protein</fullName>
    </submittedName>
</protein>
<keyword evidence="7 9" id="KW-1133">Transmembrane helix</keyword>
<dbReference type="FunFam" id="3.30.70.1430:FF:000001">
    <property type="entry name" value="Efflux pump membrane transporter"/>
    <property type="match status" value="1"/>
</dbReference>
<dbReference type="InterPro" id="IPR027463">
    <property type="entry name" value="AcrB_DN_DC_subdom"/>
</dbReference>
<organism evidence="11">
    <name type="scientific">metagenome</name>
    <dbReference type="NCBI Taxonomy" id="256318"/>
    <lineage>
        <taxon>unclassified sequences</taxon>
        <taxon>metagenomes</taxon>
    </lineage>
</organism>
<gene>
    <name evidence="11" type="primary">acrF</name>
    <name evidence="11" type="ORF">DF3PB_1080009</name>
</gene>
<feature type="transmembrane region" description="Helical" evidence="9">
    <location>
        <begin position="899"/>
        <end position="920"/>
    </location>
</feature>
<dbReference type="EMBL" id="UIDG01000011">
    <property type="protein sequence ID" value="SUS03675.1"/>
    <property type="molecule type" value="Genomic_DNA"/>
</dbReference>
<dbReference type="InterPro" id="IPR000731">
    <property type="entry name" value="SSD"/>
</dbReference>
<dbReference type="Gene3D" id="3.30.2090.10">
    <property type="entry name" value="Multidrug efflux transporter AcrB TolC docking domain, DN and DC subdomains"/>
    <property type="match status" value="2"/>
</dbReference>
<evidence type="ECO:0000256" key="6">
    <source>
        <dbReference type="ARBA" id="ARBA00022692"/>
    </source>
</evidence>
<evidence type="ECO:0000256" key="4">
    <source>
        <dbReference type="ARBA" id="ARBA00022475"/>
    </source>
</evidence>
<accession>A0A380TA46</accession>
<evidence type="ECO:0000259" key="10">
    <source>
        <dbReference type="PROSITE" id="PS50156"/>
    </source>
</evidence>
<evidence type="ECO:0000256" key="1">
    <source>
        <dbReference type="ARBA" id="ARBA00004429"/>
    </source>
</evidence>
<keyword evidence="3" id="KW-0813">Transport</keyword>
<dbReference type="Gene3D" id="3.30.70.1320">
    <property type="entry name" value="Multidrug efflux transporter AcrB pore domain like"/>
    <property type="match status" value="1"/>
</dbReference>
<dbReference type="NCBIfam" id="NF000282">
    <property type="entry name" value="RND_permease_1"/>
    <property type="match status" value="1"/>
</dbReference>
<proteinExistence type="inferred from homology"/>
<evidence type="ECO:0000256" key="2">
    <source>
        <dbReference type="ARBA" id="ARBA00010942"/>
    </source>
</evidence>
<dbReference type="PANTHER" id="PTHR32063">
    <property type="match status" value="1"/>
</dbReference>
<keyword evidence="5" id="KW-0997">Cell inner membrane</keyword>
<comment type="subcellular location">
    <subcellularLocation>
        <location evidence="1">Cell inner membrane</location>
        <topology evidence="1">Multi-pass membrane protein</topology>
    </subcellularLocation>
</comment>
<dbReference type="Gene3D" id="3.30.70.1440">
    <property type="entry name" value="Multidrug efflux transporter AcrB pore domain"/>
    <property type="match status" value="1"/>
</dbReference>
<dbReference type="Pfam" id="PF00873">
    <property type="entry name" value="ACR_tran"/>
    <property type="match status" value="1"/>
</dbReference>
<dbReference type="SUPFAM" id="SSF82714">
    <property type="entry name" value="Multidrug efflux transporter AcrB TolC docking domain, DN and DC subdomains"/>
    <property type="match status" value="2"/>
</dbReference>
<feature type="transmembrane region" description="Helical" evidence="9">
    <location>
        <begin position="537"/>
        <end position="557"/>
    </location>
</feature>
<evidence type="ECO:0000313" key="11">
    <source>
        <dbReference type="EMBL" id="SUS03675.1"/>
    </source>
</evidence>
<dbReference type="GO" id="GO:0005886">
    <property type="term" value="C:plasma membrane"/>
    <property type="evidence" value="ECO:0007669"/>
    <property type="project" value="UniProtKB-SubCell"/>
</dbReference>
<dbReference type="GO" id="GO:0015562">
    <property type="term" value="F:efflux transmembrane transporter activity"/>
    <property type="evidence" value="ECO:0007669"/>
    <property type="project" value="InterPro"/>
</dbReference>
<dbReference type="Gene3D" id="3.30.70.1430">
    <property type="entry name" value="Multidrug efflux transporter AcrB pore domain"/>
    <property type="match status" value="2"/>
</dbReference>
<dbReference type="SUPFAM" id="SSF82693">
    <property type="entry name" value="Multidrug efflux transporter AcrB pore domain, PN1, PN2, PC1 and PC2 subdomains"/>
    <property type="match status" value="4"/>
</dbReference>
<feature type="transmembrane region" description="Helical" evidence="9">
    <location>
        <begin position="873"/>
        <end position="892"/>
    </location>
</feature>
<keyword evidence="8 9" id="KW-0472">Membrane</keyword>
<sequence>MSRFFINRPIFATVIALLTLLAGAVALLQLPISQYPNITPPVVQVTTTYPGASAKTVVDTVALPIEQQVNGVENMLYMQSMSAGDGTYKLQVTFDVGTDLDFAQVLVQNRVATALASLPEEVSRQGVTTKKVSTAILLVISLTSPDDRFDSLFLSNYATISLKDELARLKGVGDVTIFGIGQYSMRIWLDPEQLKSRNITTSDVVQAIKGQNIQVAGGQLGAPPAPESQNFQYTLNVLGRLDEVEQFADIIVKLEPGEGGRITRVKDVARVELGAQTYSQFSQLDGKPSAGIAIYQLPGANALEVADQVYKAMERLSKTFPAGLSYSIDFDTTRFTTESIQGVYHTLFEAAVLVILVIFLFLQEWRATLIPLITIPVSLIGTFALMMLFGVSINMVSLFGLVLAIGIVVDDAIVVVENVWHQMEKGVTDAKEATITAMEEISGPIIAITLVLMAVFVPSAFMPGITGQLYQQFAITIAASTFFSAVNALTLSPALCALILKPPQARNFVVFRYFNRGFDWIAGRQNSLVRRLTSRRLLMMGVFVALTAITFLGFGRLPTGFLPEEDQGYVIVGIQLPDAASIERTKAVINKVDVILAETPGIAHRLVIGGISLLDNSASVANAAVMYAIFESFEERAKSHRTQEVILADLRRNLSRVMEAIVFPVVPPAIQGLGVSGGFQMQVQLKGGSTDLAKLQTTAAELVANGNAQSKLAGLTTSFRATVPQLFVDVDRVKAESLNVAVGDVFSTIQAYLGSSYVNQFNKFNRTFQVYVQADSRYRLEPEDIRDLYVRSRDGKAVPIGTMTKVAYVNGPSVLSLYNLYPSAAVNGRGAPGVSSGDALALMEEMAARTLPPDMGFEWTGMSFQEKRVGGQAILIFGLSVLIVFLVLAAQYESWTNPAAVVLVVPLALLGVVVATMARALDNNVYTQIGIVLLIALASKNAILIVEFARELRAKGKSVEEAAIEAAHLRFRPILMTSFAFILGVVPLVIASGAGAASRQILGTAVFGGMIAATLFNGLFVPVFYTVFQGFSERGAGTRAKTMPAPPHANRPPAE</sequence>
<dbReference type="Gene3D" id="1.20.1640.10">
    <property type="entry name" value="Multidrug efflux transporter AcrB transmembrane domain"/>
    <property type="match status" value="2"/>
</dbReference>
<dbReference type="FunFam" id="1.20.1640.10:FF:000001">
    <property type="entry name" value="Efflux pump membrane transporter"/>
    <property type="match status" value="1"/>
</dbReference>
<evidence type="ECO:0000256" key="5">
    <source>
        <dbReference type="ARBA" id="ARBA00022519"/>
    </source>
</evidence>
<reference evidence="11" key="1">
    <citation type="submission" date="2018-07" db="EMBL/GenBank/DDBJ databases">
        <authorList>
            <person name="Quirk P.G."/>
            <person name="Krulwich T.A."/>
        </authorList>
    </citation>
    <scope>NUCLEOTIDE SEQUENCE</scope>
</reference>
<dbReference type="PRINTS" id="PR00702">
    <property type="entry name" value="ACRIFLAVINRP"/>
</dbReference>
<evidence type="ECO:0000256" key="9">
    <source>
        <dbReference type="SAM" id="Phobius"/>
    </source>
</evidence>
<feature type="domain" description="SSD" evidence="10">
    <location>
        <begin position="372"/>
        <end position="498"/>
    </location>
</feature>
<dbReference type="GO" id="GO:0009636">
    <property type="term" value="P:response to toxic substance"/>
    <property type="evidence" value="ECO:0007669"/>
    <property type="project" value="UniProtKB-ARBA"/>
</dbReference>
<keyword evidence="6 9" id="KW-0812">Transmembrane</keyword>
<feature type="transmembrane region" description="Helical" evidence="9">
    <location>
        <begin position="342"/>
        <end position="362"/>
    </location>
</feature>
<dbReference type="NCBIfam" id="TIGR00915">
    <property type="entry name" value="2A0602"/>
    <property type="match status" value="1"/>
</dbReference>
<dbReference type="PROSITE" id="PS50156">
    <property type="entry name" value="SSD"/>
    <property type="match status" value="1"/>
</dbReference>
<feature type="transmembrane region" description="Helical" evidence="9">
    <location>
        <begin position="974"/>
        <end position="995"/>
    </location>
</feature>
<dbReference type="AlphaFoldDB" id="A0A380TA46"/>
<keyword evidence="4" id="KW-1003">Cell membrane</keyword>